<dbReference type="InterPro" id="IPR014851">
    <property type="entry name" value="BCS1_N"/>
</dbReference>
<dbReference type="GO" id="GO:0005743">
    <property type="term" value="C:mitochondrial inner membrane"/>
    <property type="evidence" value="ECO:0007669"/>
    <property type="project" value="UniProtKB-SubCell"/>
</dbReference>
<comment type="similarity">
    <text evidence="2">Belongs to the AAA ATPase family. BCS1 subfamily.</text>
</comment>
<feature type="region of interest" description="Disordered" evidence="4">
    <location>
        <begin position="65"/>
        <end position="124"/>
    </location>
</feature>
<proteinExistence type="inferred from homology"/>
<organism evidence="7 8">
    <name type="scientific">Leishmania tarentolae</name>
    <name type="common">Sauroleishmania tarentolae</name>
    <dbReference type="NCBI Taxonomy" id="5689"/>
    <lineage>
        <taxon>Eukaryota</taxon>
        <taxon>Discoba</taxon>
        <taxon>Euglenozoa</taxon>
        <taxon>Kinetoplastea</taxon>
        <taxon>Metakinetoplastina</taxon>
        <taxon>Trypanosomatida</taxon>
        <taxon>Trypanosomatidae</taxon>
        <taxon>Leishmaniinae</taxon>
        <taxon>Leishmania</taxon>
        <taxon>lizard Leishmania</taxon>
    </lineage>
</organism>
<evidence type="ECO:0000256" key="4">
    <source>
        <dbReference type="SAM" id="MobiDB-lite"/>
    </source>
</evidence>
<evidence type="ECO:0008006" key="9">
    <source>
        <dbReference type="Google" id="ProtNLM"/>
    </source>
</evidence>
<evidence type="ECO:0000313" key="8">
    <source>
        <dbReference type="Proteomes" id="UP000419144"/>
    </source>
</evidence>
<evidence type="ECO:0000313" key="7">
    <source>
        <dbReference type="EMBL" id="GET93638.1"/>
    </source>
</evidence>
<feature type="compositionally biased region" description="Polar residues" evidence="4">
    <location>
        <begin position="93"/>
        <end position="106"/>
    </location>
</feature>
<comment type="subcellular location">
    <subcellularLocation>
        <location evidence="1">Mitochondrion inner membrane</location>
        <topology evidence="1">Single-pass membrane protein</topology>
    </subcellularLocation>
</comment>
<gene>
    <name evidence="7" type="ORF">LtaPh_3655400</name>
</gene>
<comment type="caution">
    <text evidence="7">The sequence shown here is derived from an EMBL/GenBank/DDBJ whole genome shotgun (WGS) entry which is preliminary data.</text>
</comment>
<dbReference type="SMART" id="SM00382">
    <property type="entry name" value="AAA"/>
    <property type="match status" value="1"/>
</dbReference>
<keyword evidence="3" id="KW-0496">Mitochondrion</keyword>
<evidence type="ECO:0000259" key="6">
    <source>
        <dbReference type="SMART" id="SM01024"/>
    </source>
</evidence>
<keyword evidence="8" id="KW-1185">Reference proteome</keyword>
<feature type="compositionally biased region" description="Basic and acidic residues" evidence="4">
    <location>
        <begin position="107"/>
        <end position="117"/>
    </location>
</feature>
<protein>
    <recommendedName>
        <fullName evidence="9">Mitochondrial chaperone BCS1</fullName>
    </recommendedName>
</protein>
<name>A0A640KW94_LEITA</name>
<keyword evidence="3" id="KW-0472">Membrane</keyword>
<dbReference type="Pfam" id="PF08740">
    <property type="entry name" value="BCS1_N"/>
    <property type="match status" value="1"/>
</dbReference>
<sequence>MQRIGHVVVRCIHAPVSQHRSTCSMLHTLLIARRHFGVPNLTDPFPSPAGLIALLYRRTRNVGSVPLATVPPTPDRPDAQQRLGKERRRARQQQKCGGSPSTGRSSGQEHHNEEDGKSGPSSNAFGGKQATTLAVAVFLLSILWDFFTAQKSAVWYAVKNSFVTTLEVRSSSQEFAMIVDWMGRHPRGQRIRNLGLKPITVQDEQKTVWGDTSAPMSDDVTAGADVDARVMLVPGYGSHLLRFGSTWVYVTRAEDPSKQKAAAANRVDRENDKLTLTFLTRRRAVVQQFMAHVQKSWRANVRNTVHIYLSEGYGPRWHLLSERIRRPLSTLYLPADTKAVVEEARLFLQLKDTYAALGIPWRRGYLLEGPPGTGKTSFVMALAGELGLPVHILSLRSDNMDDDALLSLTSSLPRRSILLIEDLENVLKTPSGVGRDHLSPSASNTTAITEAAEANVVSPASPYSTDIGGGPRSAMSLSALLNALDGVSSSEGRLLLITTNDTSRIPFAEVLLRPGRIDRRIRFQPLHAEQLREMEASFQQALKVSPSSVVKSLRLPSASSSANEDGHAVTRTPAQYQQKLLDAVYTALTSRPREGSK</sequence>
<dbReference type="Gene3D" id="3.40.50.300">
    <property type="entry name" value="P-loop containing nucleotide triphosphate hydrolases"/>
    <property type="match status" value="1"/>
</dbReference>
<dbReference type="GO" id="GO:0016887">
    <property type="term" value="F:ATP hydrolysis activity"/>
    <property type="evidence" value="ECO:0007669"/>
    <property type="project" value="InterPro"/>
</dbReference>
<dbReference type="SMART" id="SM01024">
    <property type="entry name" value="BCS1_N"/>
    <property type="match status" value="1"/>
</dbReference>
<evidence type="ECO:0000256" key="1">
    <source>
        <dbReference type="ARBA" id="ARBA00004434"/>
    </source>
</evidence>
<dbReference type="OrthoDB" id="10251412at2759"/>
<keyword evidence="3" id="KW-0999">Mitochondrion inner membrane</keyword>
<dbReference type="InterPro" id="IPR027417">
    <property type="entry name" value="P-loop_NTPase"/>
</dbReference>
<feature type="domain" description="AAA+ ATPase" evidence="5">
    <location>
        <begin position="361"/>
        <end position="527"/>
    </location>
</feature>
<reference evidence="7" key="1">
    <citation type="submission" date="2019-11" db="EMBL/GenBank/DDBJ databases">
        <title>Leishmania tarentolae CDS.</title>
        <authorList>
            <person name="Goto Y."/>
            <person name="Yamagishi J."/>
        </authorList>
    </citation>
    <scope>NUCLEOTIDE SEQUENCE [LARGE SCALE GENOMIC DNA]</scope>
    <source>
        <strain evidence="7">Parrot Tar II</strain>
    </source>
</reference>
<dbReference type="VEuPathDB" id="TriTrypDB:LtaPh_3655400"/>
<evidence type="ECO:0000256" key="2">
    <source>
        <dbReference type="ARBA" id="ARBA00007448"/>
    </source>
</evidence>
<evidence type="ECO:0000256" key="3">
    <source>
        <dbReference type="ARBA" id="ARBA00022792"/>
    </source>
</evidence>
<accession>A0A640KW94</accession>
<dbReference type="InterPro" id="IPR003959">
    <property type="entry name" value="ATPase_AAA_core"/>
</dbReference>
<dbReference type="Proteomes" id="UP000419144">
    <property type="component" value="Unassembled WGS sequence"/>
</dbReference>
<evidence type="ECO:0000259" key="5">
    <source>
        <dbReference type="SMART" id="SM00382"/>
    </source>
</evidence>
<dbReference type="InterPro" id="IPR050747">
    <property type="entry name" value="Mitochondrial_chaperone_BCS1"/>
</dbReference>
<feature type="region of interest" description="Disordered" evidence="4">
    <location>
        <begin position="555"/>
        <end position="575"/>
    </location>
</feature>
<dbReference type="GO" id="GO:0005524">
    <property type="term" value="F:ATP binding"/>
    <property type="evidence" value="ECO:0007669"/>
    <property type="project" value="InterPro"/>
</dbReference>
<dbReference type="Pfam" id="PF00004">
    <property type="entry name" value="AAA"/>
    <property type="match status" value="1"/>
</dbReference>
<dbReference type="AlphaFoldDB" id="A0A640KW94"/>
<dbReference type="SUPFAM" id="SSF52540">
    <property type="entry name" value="P-loop containing nucleoside triphosphate hydrolases"/>
    <property type="match status" value="1"/>
</dbReference>
<dbReference type="InterPro" id="IPR003593">
    <property type="entry name" value="AAA+_ATPase"/>
</dbReference>
<dbReference type="EMBL" id="BLBS01000057">
    <property type="protein sequence ID" value="GET93638.1"/>
    <property type="molecule type" value="Genomic_DNA"/>
</dbReference>
<feature type="domain" description="BCS1 N-terminal" evidence="6">
    <location>
        <begin position="138"/>
        <end position="331"/>
    </location>
</feature>
<dbReference type="PANTHER" id="PTHR23070">
    <property type="entry name" value="BCS1 AAA-TYPE ATPASE"/>
    <property type="match status" value="1"/>
</dbReference>